<evidence type="ECO:0000313" key="4">
    <source>
        <dbReference type="EMBL" id="MFC3686221.1"/>
    </source>
</evidence>
<gene>
    <name evidence="4" type="ORF">ACFOPI_21705</name>
</gene>
<evidence type="ECO:0000259" key="3">
    <source>
        <dbReference type="PROSITE" id="PS51677"/>
    </source>
</evidence>
<dbReference type="Pfam" id="PF01522">
    <property type="entry name" value="Polysacc_deac_1"/>
    <property type="match status" value="2"/>
</dbReference>
<dbReference type="EC" id="3.-.-.-" evidence="4"/>
<evidence type="ECO:0000256" key="2">
    <source>
        <dbReference type="ARBA" id="ARBA00022729"/>
    </source>
</evidence>
<dbReference type="InterPro" id="IPR051398">
    <property type="entry name" value="Polysacch_Deacetylase"/>
</dbReference>
<dbReference type="PANTHER" id="PTHR34216">
    <property type="match status" value="1"/>
</dbReference>
<dbReference type="InterPro" id="IPR002509">
    <property type="entry name" value="NODB_dom"/>
</dbReference>
<dbReference type="SUPFAM" id="SSF88713">
    <property type="entry name" value="Glycoside hydrolase/deacetylase"/>
    <property type="match status" value="1"/>
</dbReference>
<organism evidence="4 5">
    <name type="scientific">Hydrogenophaga luteola</name>
    <dbReference type="NCBI Taxonomy" id="1591122"/>
    <lineage>
        <taxon>Bacteria</taxon>
        <taxon>Pseudomonadati</taxon>
        <taxon>Pseudomonadota</taxon>
        <taxon>Betaproteobacteria</taxon>
        <taxon>Burkholderiales</taxon>
        <taxon>Comamonadaceae</taxon>
        <taxon>Hydrogenophaga</taxon>
    </lineage>
</organism>
<evidence type="ECO:0000313" key="5">
    <source>
        <dbReference type="Proteomes" id="UP001595729"/>
    </source>
</evidence>
<dbReference type="PANTHER" id="PTHR34216:SF3">
    <property type="entry name" value="POLY-BETA-1,6-N-ACETYL-D-GLUCOSAMINE N-DEACETYLASE"/>
    <property type="match status" value="1"/>
</dbReference>
<comment type="subcellular location">
    <subcellularLocation>
        <location evidence="1">Secreted</location>
    </subcellularLocation>
</comment>
<keyword evidence="2" id="KW-0732">Signal</keyword>
<accession>A0ABV7WC76</accession>
<dbReference type="GO" id="GO:0016787">
    <property type="term" value="F:hydrolase activity"/>
    <property type="evidence" value="ECO:0007669"/>
    <property type="project" value="UniProtKB-KW"/>
</dbReference>
<keyword evidence="5" id="KW-1185">Reference proteome</keyword>
<dbReference type="InterPro" id="IPR011330">
    <property type="entry name" value="Glyco_hydro/deAcase_b/a-brl"/>
</dbReference>
<comment type="caution">
    <text evidence="4">The sequence shown here is derived from an EMBL/GenBank/DDBJ whole genome shotgun (WGS) entry which is preliminary data.</text>
</comment>
<sequence>MSAISTLKALVRDTCGHALSVAGVTAPALRLGQRLSIVTFHRVLTEPQRRLYPLPGLAVTPDELDDHLRFLTRHFQCLSLDAALRLWEAGQGAGRPLLAITFDDGQLDNYENALPVLEKNGVTASFYVPSQVLEDATPLWHDTMAVSVAWLVTHLMGKGLGSGSMDRGAALALFAELHPGGELGGVASHLTVESALEHTKRWSPAQREDWMRRASGVLPLAQRPAWDGFMSVGQMKYLVARGHEIGSHSHSHALLPQCTDDELRAEIAGSRQKLEAALGTPVTTFCYPNGSFDSRCVAQAREAGYRAAVTTRWGSNSRSDDVFRLQRFNMNAQHAQDRNGHFSEARLAWRMSGLHPGLDRVSQDPCGGDAT</sequence>
<keyword evidence="4" id="KW-0378">Hydrolase</keyword>
<dbReference type="Proteomes" id="UP001595729">
    <property type="component" value="Unassembled WGS sequence"/>
</dbReference>
<dbReference type="RefSeq" id="WP_382178688.1">
    <property type="nucleotide sequence ID" value="NZ_JBHRXX010000009.1"/>
</dbReference>
<dbReference type="PROSITE" id="PS51677">
    <property type="entry name" value="NODB"/>
    <property type="match status" value="1"/>
</dbReference>
<dbReference type="Gene3D" id="3.20.20.370">
    <property type="entry name" value="Glycoside hydrolase/deacetylase"/>
    <property type="match status" value="1"/>
</dbReference>
<dbReference type="EMBL" id="JBHRXX010000009">
    <property type="protein sequence ID" value="MFC3686221.1"/>
    <property type="molecule type" value="Genomic_DNA"/>
</dbReference>
<dbReference type="CDD" id="cd10918">
    <property type="entry name" value="CE4_NodB_like_5s_6s"/>
    <property type="match status" value="1"/>
</dbReference>
<reference evidence="5" key="1">
    <citation type="journal article" date="2019" name="Int. J. Syst. Evol. Microbiol.">
        <title>The Global Catalogue of Microorganisms (GCM) 10K type strain sequencing project: providing services to taxonomists for standard genome sequencing and annotation.</title>
        <authorList>
            <consortium name="The Broad Institute Genomics Platform"/>
            <consortium name="The Broad Institute Genome Sequencing Center for Infectious Disease"/>
            <person name="Wu L."/>
            <person name="Ma J."/>
        </authorList>
    </citation>
    <scope>NUCLEOTIDE SEQUENCE [LARGE SCALE GENOMIC DNA]</scope>
    <source>
        <strain evidence="5">KCTC 42501</strain>
    </source>
</reference>
<feature type="domain" description="NodB homology" evidence="3">
    <location>
        <begin position="96"/>
        <end position="371"/>
    </location>
</feature>
<name>A0ABV7WC76_9BURK</name>
<protein>
    <submittedName>
        <fullName evidence="4">Polysaccharide deacetylase family protein</fullName>
        <ecNumber evidence="4">3.-.-.-</ecNumber>
    </submittedName>
</protein>
<proteinExistence type="predicted"/>
<evidence type="ECO:0000256" key="1">
    <source>
        <dbReference type="ARBA" id="ARBA00004613"/>
    </source>
</evidence>